<evidence type="ECO:0000256" key="1">
    <source>
        <dbReference type="PROSITE-ProRule" id="PRU00103"/>
    </source>
</evidence>
<reference evidence="6" key="1">
    <citation type="submission" date="2018-07" db="EMBL/GenBank/DDBJ databases">
        <title>Annotation of Aphanomyces astaci genome assembly.</title>
        <authorList>
            <person name="Studholme D.J."/>
        </authorList>
    </citation>
    <scope>NUCLEOTIDE SEQUENCE [LARGE SCALE GENOMIC DNA]</scope>
    <source>
        <strain evidence="6">Pc</strain>
    </source>
</reference>
<dbReference type="Pfam" id="PF20416">
    <property type="entry name" value="UTP20"/>
    <property type="match status" value="1"/>
</dbReference>
<dbReference type="Pfam" id="PF23099">
    <property type="entry name" value="UTP20_C"/>
    <property type="match status" value="1"/>
</dbReference>
<dbReference type="PANTHER" id="PTHR17695">
    <property type="entry name" value="SMALL SUBUNIT PROCESSOME COMPONENT 20 HOMOLOG"/>
    <property type="match status" value="1"/>
</dbReference>
<dbReference type="InterPro" id="IPR011430">
    <property type="entry name" value="UTP20_N"/>
</dbReference>
<dbReference type="Gene3D" id="1.25.10.10">
    <property type="entry name" value="Leucine-rich Repeat Variant"/>
    <property type="match status" value="3"/>
</dbReference>
<feature type="domain" description="U3 small nucleolar RNA-associated protein 20 N-terminal" evidence="3">
    <location>
        <begin position="940"/>
        <end position="1622"/>
    </location>
</feature>
<dbReference type="VEuPathDB" id="FungiDB:H257_15335"/>
<dbReference type="InterPro" id="IPR057525">
    <property type="entry name" value="UTP20_C"/>
</dbReference>
<accession>A0A3R7Y619</accession>
<dbReference type="PROSITE" id="PS50077">
    <property type="entry name" value="HEAT_REPEAT"/>
    <property type="match status" value="1"/>
</dbReference>
<comment type="caution">
    <text evidence="6">The sequence shown here is derived from an EMBL/GenBank/DDBJ whole genome shotgun (WGS) entry which is preliminary data.</text>
</comment>
<dbReference type="Proteomes" id="UP000284702">
    <property type="component" value="Unassembled WGS sequence"/>
</dbReference>
<dbReference type="SUPFAM" id="SSF48371">
    <property type="entry name" value="ARM repeat"/>
    <property type="match status" value="3"/>
</dbReference>
<organism evidence="6 7">
    <name type="scientific">Aphanomyces astaci</name>
    <name type="common">Crayfish plague agent</name>
    <dbReference type="NCBI Taxonomy" id="112090"/>
    <lineage>
        <taxon>Eukaryota</taxon>
        <taxon>Sar</taxon>
        <taxon>Stramenopiles</taxon>
        <taxon>Oomycota</taxon>
        <taxon>Saprolegniomycetes</taxon>
        <taxon>Saprolegniales</taxon>
        <taxon>Verrucalvaceae</taxon>
        <taxon>Aphanomyces</taxon>
    </lineage>
</organism>
<sequence>MGKQTELKAAPGPPSKKRFRFQKGKERIAGLQSELQLHAKTQSYSNFLLANTATEPFHDELALLGELYTNERFQQLFRKLRRITNSTPQLLHHLTQVVAILETNVRDFPKDPDVMIPVLKLYVALAKDLQKEFYPHFATSLPHILSIIDKTNPELTADVFKTLSMLFKHLQAQVLADMSVLHKFYSVLVGHPQEYVREFAANVFAVLLRKVKSGHAFQSYVLKYLSALVRGITSHDGSNASSLLDHDHVLDGTAKLFFAVMKNVQAQFHSRTKELLPLLLQAFDPSQQVSAEQATFPTNHDHVIYDISKRVVGMLRRYTTAEHAPVVWTSLLDATSRAVAAVRPAPAYIARLCNLVALFVSYKQGDLVGKGDAIRRPLLVVVQTLLSKCVAHTDELRESVLNLLSQCAFALQGDFYDAIGTIYTTPTLPDAADVDAFTEKLLSLLPVIAVAKYVLPKASLYAAAQHQKGPVALLQSFSVLVDWIELHQHVDATYGGGVLTRQASRVVLDLAKVTSQAMGHFEAVVEGAFASFLASTDDLVKIANVRQALRCLAFFKTSSPATVTASVASFRSKLLQLLPSSDEATAAALTALHGHCLAVLGRLASIQNTATSEADLLELLAPHPTSPHMVLAIQSYAVTSPLLSVESWYPLLHRNLRSSNHSLRQYTLRLLSLAPALPFLASQDAAGTLDGSCDVVAICLQLEDAAATPSVDTERQLIRLLDRLKVLARSTQVPTLYIQLIVSHMLGLFHVKLSTMWPHVSAVVQAAVSVHFDSIWDVVVDELEFVSTRSVAAAEVPAALLAHLPANSTTSSNATTQHNSPTSLRLVAALARDCVLELGTTAHTATDAVTHHGLVYKMLETFAHLVEHKSKVVVPVFCAFLRDQYYAVYPDEVDRVSAADLTALIASAAVSREANPKYATHHPKLTSTLVVVVPTAKSVQDKLVSFLHLFKRFTNYKGVYGHELLWSLFYSLLLKADDRLSRGALDCLFAFKPAYLLPYRQPLEDLCNPKSFRDTLTKFKVDRASGTLQDEHRDGVLPVLVRILYAKFITRKGTRSAKHSLAHRRTTVLAFIVALDPDELVYFVDLICRPFHLPSIGGTHGFTTQVAHAQAAIANVSASKQVGFLNVLEEVVGQLGMKVTKYLPDLLAILTAILGHDGVGQIHHNDALVDDDDESAVADVVAPTQHPVVHELVDGDDVDDENDDGDNDEDNDEQAPLPVVEGEDAADNIDPDEEEGEEGEEDPLQKGHHHDSLRKQTRMLTFRRLTQIVDQFDGQYAFHECFQMVFALCHTSILHLPNAMRGAKKPSALLEWLRAVAVSGSVVTELTPEIVRSVLSCLGSGAHLNVTITHDVLECVLGFMDGLLTADEALLTSLLLPQLEFVLHQFVARFQAKTAKFIQDKKKQGASSKKELHFLCRLAPHVGRGGTTVETAHQLVTLLLPFVTRNHKTSPVEKEHVFQVVSGLIPCLDAPHAHVNFLAKLLAPGVNCISDPQPRQKLMDVFRAIQVHPRATDLAAMCQHLLDLNALDARRLEEADFERRISAFQALNSIQFHGFREHSVTLVPLVSQYLQSMHDTEYSLRNAAKAGLEVLIALAATDDSNGVLFRVFETVLMPCVRVSLKSPVEDIRRGFVLLLSVVADHFATHASPSFHGDLSVLRNKEDPEVDFFLNLTHIQAHRRLRAVQKLKHGVDSGDYATLSNTTAHNILVPLLQHVVYEAKAQEGVGGEAAQALGSVATLLSWTNYSALLRNLLKQIPTRPDSETLIIASVCAIIDHFHFEGIVVSDGWKASKEDRAAVAVVPATPIQSAMTTSLLPMLKTFLTKGKRKQGKGKSAKDDQGTATGDYVLRVPVALAIVKLLRRLPAHVFFQELPKLLMQVTKLLKSKDEVVRSSSRTTLVRIAVELGPQYLVAVVSELEHSLKMGFMVHVLSYTLFAILEKVADACEQRAPPPLTETETETTTTILFASPLDECVPKIVAILVRDIFGDVGDEREDKASKSKTKEARACRSFDSFELLARCINFLPNPTIHTLLLPVVQSLASTSASRKGKVLLNVRTVLSRVALGLSKNKSVEATHMYLYLFNMLHMCFNRLTYLQPTDASKAAALHADAGGVSSWLVLDWIGTKRRTQARVSSWETFRIEAQAKMTGFDRYVATKEDAANSGADEILLYSVTLLYTLLKKDASALTLLDPFVPLLLRCLNEIKHTDTVIMALKCVAVMLNHPFPSLLQGLSTVVDRVFKIIQKAGAATKNELTQTCYRLLSVLIRERSEYRLDDGQLRGLLSFLRHDVEEMDHQNATFTLLKAVLGRRLVVAEVYDLMVRVGEMMVQSQVATVRANCGSMYLLFLLDYPLGDKRLNFHIRFLVNNLTFVYESGRLSSLECLHALVKKLPSDLLDARAQFFLLPLVLQLVNDDAAPVRELAAAVVSDLFKRISANVFGDAVALMQPWWGSADPKLQCAAAHVTGLVVAARPDLAKKQATFVTTKLSEALARAVDAMGEQEEAEDGKQVADVEWEATYYALLCADAWRTSVHDVFEAWAPSVLESVVALLTFPHAWVRLAAVRVVRGYVHGRSPKTLLRTNQDGHVVVYLEQPGRLFAMAQQLCKQLESSYLTDALVAEIVPTLLFVLRALQTHPHIDQHHHKAAVSLAETATVDEEDEDVADVVVAEPLEASSEATKQSSPVTWLFTRLSFLARGYQLPLRKTAVYKFFAGAAVQEDSSFLATVLLAMINPLYRDIHDEAVDDSEDPDDSASIRNLAQEVLQVLEATVESAVFVSTFAHVQKKVTEFRERRKQKRKIEAVAEPDVAAARKILKNSRKQESKQLKKRKIGHLKGSQSKYQKIAASKERQRNARPGHY</sequence>
<evidence type="ECO:0000313" key="7">
    <source>
        <dbReference type="Proteomes" id="UP000284702"/>
    </source>
</evidence>
<feature type="domain" description="U3 small nucleolar RNA-associated protein 20" evidence="4">
    <location>
        <begin position="1844"/>
        <end position="2080"/>
    </location>
</feature>
<keyword evidence="7" id="KW-1185">Reference proteome</keyword>
<feature type="region of interest" description="Disordered" evidence="2">
    <location>
        <begin position="2812"/>
        <end position="2855"/>
    </location>
</feature>
<gene>
    <name evidence="6" type="ORF">B5M09_005560</name>
</gene>
<proteinExistence type="predicted"/>
<dbReference type="InterPro" id="IPR016024">
    <property type="entry name" value="ARM-type_fold"/>
</dbReference>
<evidence type="ECO:0000259" key="3">
    <source>
        <dbReference type="Pfam" id="PF07539"/>
    </source>
</evidence>
<evidence type="ECO:0000259" key="5">
    <source>
        <dbReference type="Pfam" id="PF23099"/>
    </source>
</evidence>
<feature type="compositionally biased region" description="Acidic residues" evidence="2">
    <location>
        <begin position="1194"/>
        <end position="1213"/>
    </location>
</feature>
<evidence type="ECO:0000256" key="2">
    <source>
        <dbReference type="SAM" id="MobiDB-lite"/>
    </source>
</evidence>
<feature type="region of interest" description="Disordered" evidence="2">
    <location>
        <begin position="1184"/>
        <end position="1253"/>
    </location>
</feature>
<dbReference type="Pfam" id="PF07539">
    <property type="entry name" value="UTP20_N"/>
    <property type="match status" value="1"/>
</dbReference>
<evidence type="ECO:0000259" key="4">
    <source>
        <dbReference type="Pfam" id="PF20416"/>
    </source>
</evidence>
<dbReference type="GO" id="GO:0030686">
    <property type="term" value="C:90S preribosome"/>
    <property type="evidence" value="ECO:0007669"/>
    <property type="project" value="TreeGrafter"/>
</dbReference>
<evidence type="ECO:0000313" key="6">
    <source>
        <dbReference type="EMBL" id="RQM31136.1"/>
    </source>
</evidence>
<feature type="domain" description="U3 small nucleolar RNA-associated protein 20 C-terminal" evidence="5">
    <location>
        <begin position="2600"/>
        <end position="2826"/>
    </location>
</feature>
<dbReference type="PANTHER" id="PTHR17695:SF11">
    <property type="entry name" value="SMALL SUBUNIT PROCESSOME COMPONENT 20 HOMOLOG"/>
    <property type="match status" value="1"/>
</dbReference>
<dbReference type="InterPro" id="IPR011989">
    <property type="entry name" value="ARM-like"/>
</dbReference>
<feature type="compositionally biased region" description="Acidic residues" evidence="2">
    <location>
        <begin position="1221"/>
        <end position="1242"/>
    </location>
</feature>
<dbReference type="InterPro" id="IPR052575">
    <property type="entry name" value="SSU_processome_comp_20"/>
</dbReference>
<dbReference type="GO" id="GO:0032040">
    <property type="term" value="C:small-subunit processome"/>
    <property type="evidence" value="ECO:0007669"/>
    <property type="project" value="TreeGrafter"/>
</dbReference>
<dbReference type="EMBL" id="MZMZ02000229">
    <property type="protein sequence ID" value="RQM31136.1"/>
    <property type="molecule type" value="Genomic_DNA"/>
</dbReference>
<feature type="repeat" description="HEAT" evidence="1">
    <location>
        <begin position="2401"/>
        <end position="2438"/>
    </location>
</feature>
<dbReference type="InterPro" id="IPR021133">
    <property type="entry name" value="HEAT_type_2"/>
</dbReference>
<name>A0A3R7Y619_APHAT</name>
<dbReference type="InterPro" id="IPR046523">
    <property type="entry name" value="UTP20_dom"/>
</dbReference>
<protein>
    <submittedName>
        <fullName evidence="6">Uncharacterized protein</fullName>
    </submittedName>
</protein>